<dbReference type="FunFam" id="1.10.10.10:FF:000079">
    <property type="entry name" value="GntR family transcriptional regulator"/>
    <property type="match status" value="1"/>
</dbReference>
<evidence type="ECO:0000313" key="7">
    <source>
        <dbReference type="Proteomes" id="UP000254330"/>
    </source>
</evidence>
<dbReference type="OrthoDB" id="9815017at2"/>
<dbReference type="InterPro" id="IPR036388">
    <property type="entry name" value="WH-like_DNA-bd_sf"/>
</dbReference>
<dbReference type="Pfam" id="PF00392">
    <property type="entry name" value="GntR"/>
    <property type="match status" value="1"/>
</dbReference>
<keyword evidence="8" id="KW-1185">Reference proteome</keyword>
<dbReference type="SMART" id="SM00866">
    <property type="entry name" value="UTRA"/>
    <property type="match status" value="1"/>
</dbReference>
<dbReference type="Gene3D" id="3.40.1410.10">
    <property type="entry name" value="Chorismate lyase-like"/>
    <property type="match status" value="1"/>
</dbReference>
<dbReference type="SUPFAM" id="SSF64288">
    <property type="entry name" value="Chorismate lyase-like"/>
    <property type="match status" value="1"/>
</dbReference>
<dbReference type="GO" id="GO:0045892">
    <property type="term" value="P:negative regulation of DNA-templated transcription"/>
    <property type="evidence" value="ECO:0007669"/>
    <property type="project" value="TreeGrafter"/>
</dbReference>
<sequence length="240" mass="27511">MVNKNSHVPIYIQIEEELKQRIYLGEYEVGSPIPSERDLSNSFEVSRMTVRQAITNLVSSGMLYREKGRGTYVSTPKLEQPLNGLTSFTEDMRARGLTPSSKIIKFEQILPPFDVAKDLLLEDGEEVYFMVRIRNADDQPMAIERTYIPVKTLPGLDVKKLNGSLYKIVEEEYQQKIGNAIQQMEASLVAKEDSKYLQMDVSAVVLIIKRISFLSDGQPFELVRSAYRADRYKFISEIQR</sequence>
<dbReference type="Gene3D" id="1.10.10.10">
    <property type="entry name" value="Winged helix-like DNA-binding domain superfamily/Winged helix DNA-binding domain"/>
    <property type="match status" value="1"/>
</dbReference>
<comment type="caution">
    <text evidence="5">The sequence shown here is derived from an EMBL/GenBank/DDBJ whole genome shotgun (WGS) entry which is preliminary data.</text>
</comment>
<name>A0A8B4QBP9_9BACL</name>
<dbReference type="GO" id="GO:0003677">
    <property type="term" value="F:DNA binding"/>
    <property type="evidence" value="ECO:0007669"/>
    <property type="project" value="UniProtKB-KW"/>
</dbReference>
<dbReference type="PRINTS" id="PR00035">
    <property type="entry name" value="HTHGNTR"/>
</dbReference>
<dbReference type="RefSeq" id="WP_109348301.1">
    <property type="nucleotide sequence ID" value="NZ_BJUE01000001.1"/>
</dbReference>
<protein>
    <submittedName>
        <fullName evidence="6">GntR family transcriptional regulator</fullName>
    </submittedName>
    <submittedName>
        <fullName evidence="5">HTH-type transcriptional repressor yvoA</fullName>
    </submittedName>
</protein>
<proteinExistence type="predicted"/>
<dbReference type="PROSITE" id="PS50949">
    <property type="entry name" value="HTH_GNTR"/>
    <property type="match status" value="1"/>
</dbReference>
<evidence type="ECO:0000256" key="1">
    <source>
        <dbReference type="ARBA" id="ARBA00023015"/>
    </source>
</evidence>
<dbReference type="InterPro" id="IPR028978">
    <property type="entry name" value="Chorismate_lyase_/UTRA_dom_sf"/>
</dbReference>
<dbReference type="InterPro" id="IPR000524">
    <property type="entry name" value="Tscrpt_reg_HTH_GntR"/>
</dbReference>
<dbReference type="SMART" id="SM00345">
    <property type="entry name" value="HTH_GNTR"/>
    <property type="match status" value="1"/>
</dbReference>
<dbReference type="InterPro" id="IPR011663">
    <property type="entry name" value="UTRA"/>
</dbReference>
<evidence type="ECO:0000256" key="2">
    <source>
        <dbReference type="ARBA" id="ARBA00023125"/>
    </source>
</evidence>
<feature type="domain" description="HTH gntR-type" evidence="4">
    <location>
        <begin position="8"/>
        <end position="76"/>
    </location>
</feature>
<dbReference type="EMBL" id="UGNP01000001">
    <property type="protein sequence ID" value="STX10126.1"/>
    <property type="molecule type" value="Genomic_DNA"/>
</dbReference>
<evidence type="ECO:0000313" key="6">
    <source>
        <dbReference type="EMBL" id="TDR44268.1"/>
    </source>
</evidence>
<reference evidence="5 7" key="1">
    <citation type="submission" date="2018-06" db="EMBL/GenBank/DDBJ databases">
        <authorList>
            <consortium name="Pathogen Informatics"/>
            <person name="Doyle S."/>
        </authorList>
    </citation>
    <scope>NUCLEOTIDE SEQUENCE [LARGE SCALE GENOMIC DNA]</scope>
    <source>
        <strain evidence="5 7">NCTC10597</strain>
    </source>
</reference>
<evidence type="ECO:0000313" key="5">
    <source>
        <dbReference type="EMBL" id="STX10126.1"/>
    </source>
</evidence>
<dbReference type="SUPFAM" id="SSF46785">
    <property type="entry name" value="Winged helix' DNA-binding domain"/>
    <property type="match status" value="1"/>
</dbReference>
<keyword evidence="1" id="KW-0805">Transcription regulation</keyword>
<evidence type="ECO:0000313" key="8">
    <source>
        <dbReference type="Proteomes" id="UP000294641"/>
    </source>
</evidence>
<evidence type="ECO:0000259" key="4">
    <source>
        <dbReference type="PROSITE" id="PS50949"/>
    </source>
</evidence>
<reference evidence="6 8" key="2">
    <citation type="submission" date="2019-03" db="EMBL/GenBank/DDBJ databases">
        <title>Genomic Encyclopedia of Type Strains, Phase IV (KMG-IV): sequencing the most valuable type-strain genomes for metagenomic binning, comparative biology and taxonomic classification.</title>
        <authorList>
            <person name="Goeker M."/>
        </authorList>
    </citation>
    <scope>NUCLEOTIDE SEQUENCE [LARGE SCALE GENOMIC DNA]</scope>
    <source>
        <strain evidence="6 8">DSM 20580</strain>
    </source>
</reference>
<dbReference type="GO" id="GO:0003700">
    <property type="term" value="F:DNA-binding transcription factor activity"/>
    <property type="evidence" value="ECO:0007669"/>
    <property type="project" value="InterPro"/>
</dbReference>
<keyword evidence="3" id="KW-0804">Transcription</keyword>
<keyword evidence="2" id="KW-0238">DNA-binding</keyword>
<dbReference type="Proteomes" id="UP000294641">
    <property type="component" value="Unassembled WGS sequence"/>
</dbReference>
<gene>
    <name evidence="5" type="primary">yvoA_3</name>
    <name evidence="6" type="ORF">DFR61_101106</name>
    <name evidence="5" type="ORF">NCTC10597_01837</name>
</gene>
<dbReference type="InterPro" id="IPR036390">
    <property type="entry name" value="WH_DNA-bd_sf"/>
</dbReference>
<dbReference type="CDD" id="cd07377">
    <property type="entry name" value="WHTH_GntR"/>
    <property type="match status" value="1"/>
</dbReference>
<dbReference type="PANTHER" id="PTHR44846">
    <property type="entry name" value="MANNOSYL-D-GLYCERATE TRANSPORT/METABOLISM SYSTEM REPRESSOR MNGR-RELATED"/>
    <property type="match status" value="1"/>
</dbReference>
<dbReference type="Proteomes" id="UP000254330">
    <property type="component" value="Unassembled WGS sequence"/>
</dbReference>
<evidence type="ECO:0000256" key="3">
    <source>
        <dbReference type="ARBA" id="ARBA00023163"/>
    </source>
</evidence>
<dbReference type="InterPro" id="IPR050679">
    <property type="entry name" value="Bact_HTH_transcr_reg"/>
</dbReference>
<organism evidence="5 7">
    <name type="scientific">Kurthia zopfii</name>
    <dbReference type="NCBI Taxonomy" id="1650"/>
    <lineage>
        <taxon>Bacteria</taxon>
        <taxon>Bacillati</taxon>
        <taxon>Bacillota</taxon>
        <taxon>Bacilli</taxon>
        <taxon>Bacillales</taxon>
        <taxon>Caryophanaceae</taxon>
        <taxon>Kurthia</taxon>
    </lineage>
</organism>
<dbReference type="EMBL" id="SNZG01000001">
    <property type="protein sequence ID" value="TDR44268.1"/>
    <property type="molecule type" value="Genomic_DNA"/>
</dbReference>
<dbReference type="PANTHER" id="PTHR44846:SF1">
    <property type="entry name" value="MANNOSYL-D-GLYCERATE TRANSPORT_METABOLISM SYSTEM REPRESSOR MNGR-RELATED"/>
    <property type="match status" value="1"/>
</dbReference>
<accession>A0A8B4QBP9</accession>
<dbReference type="Pfam" id="PF07702">
    <property type="entry name" value="UTRA"/>
    <property type="match status" value="1"/>
</dbReference>
<dbReference type="AlphaFoldDB" id="A0A8B4QBP9"/>